<keyword evidence="11 12" id="KW-0546">Nucleotide metabolism</keyword>
<dbReference type="GO" id="GO:0004550">
    <property type="term" value="F:nucleoside diphosphate kinase activity"/>
    <property type="evidence" value="ECO:0007669"/>
    <property type="project" value="UniProtKB-UniRule"/>
</dbReference>
<evidence type="ECO:0000313" key="17">
    <source>
        <dbReference type="Proteomes" id="UP000228635"/>
    </source>
</evidence>
<evidence type="ECO:0000256" key="10">
    <source>
        <dbReference type="ARBA" id="ARBA00022842"/>
    </source>
</evidence>
<dbReference type="PROSITE" id="PS51374">
    <property type="entry name" value="NDPK_LIKE"/>
    <property type="match status" value="1"/>
</dbReference>
<accession>A0A2M6WIY4</accession>
<feature type="binding site" evidence="12 13">
    <location>
        <position position="90"/>
    </location>
    <ligand>
        <name>ATP</name>
        <dbReference type="ChEBI" id="CHEBI:30616"/>
    </ligand>
</feature>
<evidence type="ECO:0000256" key="6">
    <source>
        <dbReference type="ARBA" id="ARBA00022723"/>
    </source>
</evidence>
<comment type="catalytic activity">
    <reaction evidence="12">
        <text>a ribonucleoside 5'-diphosphate + ATP = a ribonucleoside 5'-triphosphate + ADP</text>
        <dbReference type="Rhea" id="RHEA:18113"/>
        <dbReference type="ChEBI" id="CHEBI:30616"/>
        <dbReference type="ChEBI" id="CHEBI:57930"/>
        <dbReference type="ChEBI" id="CHEBI:61557"/>
        <dbReference type="ChEBI" id="CHEBI:456216"/>
        <dbReference type="EC" id="2.7.4.6"/>
    </reaction>
</comment>
<feature type="binding site" evidence="12 13">
    <location>
        <position position="14"/>
    </location>
    <ligand>
        <name>ATP</name>
        <dbReference type="ChEBI" id="CHEBI:30616"/>
    </ligand>
</feature>
<keyword evidence="7 12" id="KW-0547">Nucleotide-binding</keyword>
<feature type="binding site" evidence="12 13">
    <location>
        <position position="117"/>
    </location>
    <ligand>
        <name>ATP</name>
        <dbReference type="ChEBI" id="CHEBI:30616"/>
    </ligand>
</feature>
<keyword evidence="10 12" id="KW-0460">Magnesium</keyword>
<keyword evidence="12" id="KW-0597">Phosphoprotein</keyword>
<dbReference type="GO" id="GO:0005524">
    <property type="term" value="F:ATP binding"/>
    <property type="evidence" value="ECO:0007669"/>
    <property type="project" value="UniProtKB-UniRule"/>
</dbReference>
<evidence type="ECO:0000256" key="1">
    <source>
        <dbReference type="ARBA" id="ARBA00001946"/>
    </source>
</evidence>
<dbReference type="PANTHER" id="PTHR11349">
    <property type="entry name" value="NUCLEOSIDE DIPHOSPHATE KINASE"/>
    <property type="match status" value="1"/>
</dbReference>
<keyword evidence="5 12" id="KW-0808">Transferase</keyword>
<comment type="catalytic activity">
    <reaction evidence="12">
        <text>a 2'-deoxyribonucleoside 5'-diphosphate + ATP = a 2'-deoxyribonucleoside 5'-triphosphate + ADP</text>
        <dbReference type="Rhea" id="RHEA:44640"/>
        <dbReference type="ChEBI" id="CHEBI:30616"/>
        <dbReference type="ChEBI" id="CHEBI:61560"/>
        <dbReference type="ChEBI" id="CHEBI:73316"/>
        <dbReference type="ChEBI" id="CHEBI:456216"/>
        <dbReference type="EC" id="2.7.4.6"/>
    </reaction>
</comment>
<feature type="binding site" evidence="12 13">
    <location>
        <position position="62"/>
    </location>
    <ligand>
        <name>ATP</name>
        <dbReference type="ChEBI" id="CHEBI:30616"/>
    </ligand>
</feature>
<dbReference type="AlphaFoldDB" id="A0A2M6WIY4"/>
<dbReference type="Gene3D" id="3.30.70.141">
    <property type="entry name" value="Nucleoside diphosphate kinase-like domain"/>
    <property type="match status" value="1"/>
</dbReference>
<comment type="caution">
    <text evidence="16">The sequence shown here is derived from an EMBL/GenBank/DDBJ whole genome shotgun (WGS) entry which is preliminary data.</text>
</comment>
<comment type="similarity">
    <text evidence="2 12 13 14">Belongs to the NDK family.</text>
</comment>
<dbReference type="Pfam" id="PF00334">
    <property type="entry name" value="NDK"/>
    <property type="match status" value="1"/>
</dbReference>
<evidence type="ECO:0000256" key="7">
    <source>
        <dbReference type="ARBA" id="ARBA00022741"/>
    </source>
</evidence>
<comment type="cofactor">
    <cofactor evidence="1 12">
        <name>Mg(2+)</name>
        <dbReference type="ChEBI" id="CHEBI:18420"/>
    </cofactor>
</comment>
<dbReference type="InterPro" id="IPR034907">
    <property type="entry name" value="NDK-like_dom"/>
</dbReference>
<feature type="domain" description="Nucleoside diphosphate kinase-like" evidence="15">
    <location>
        <begin position="6"/>
        <end position="143"/>
    </location>
</feature>
<evidence type="ECO:0000313" key="16">
    <source>
        <dbReference type="EMBL" id="PIT92757.1"/>
    </source>
</evidence>
<protein>
    <recommendedName>
        <fullName evidence="4 12">Nucleoside diphosphate kinase</fullName>
        <shortName evidence="12">NDK</shortName>
        <shortName evidence="12">NDP kinase</shortName>
        <ecNumber evidence="3 12">2.7.4.6</ecNumber>
    </recommendedName>
    <alternativeName>
        <fullName evidence="12">Nucleoside-2-P kinase</fullName>
    </alternativeName>
</protein>
<proteinExistence type="inferred from homology"/>
<dbReference type="GO" id="GO:0005737">
    <property type="term" value="C:cytoplasm"/>
    <property type="evidence" value="ECO:0007669"/>
    <property type="project" value="UniProtKB-SubCell"/>
</dbReference>
<keyword evidence="12" id="KW-0963">Cytoplasm</keyword>
<dbReference type="SUPFAM" id="SSF54919">
    <property type="entry name" value="Nucleoside diphosphate kinase, NDK"/>
    <property type="match status" value="1"/>
</dbReference>
<keyword evidence="9 12" id="KW-0067">ATP-binding</keyword>
<keyword evidence="6 12" id="KW-0479">Metal-binding</keyword>
<comment type="subunit">
    <text evidence="12">Homotetramer.</text>
</comment>
<comment type="subcellular location">
    <subcellularLocation>
        <location evidence="12">Cytoplasm</location>
    </subcellularLocation>
</comment>
<evidence type="ECO:0000256" key="5">
    <source>
        <dbReference type="ARBA" id="ARBA00022679"/>
    </source>
</evidence>
<feature type="binding site" evidence="12 13">
    <location>
        <position position="96"/>
    </location>
    <ligand>
        <name>ATP</name>
        <dbReference type="ChEBI" id="CHEBI:30616"/>
    </ligand>
</feature>
<dbReference type="PRINTS" id="PR01243">
    <property type="entry name" value="NUCDPKINASE"/>
</dbReference>
<evidence type="ECO:0000256" key="12">
    <source>
        <dbReference type="HAMAP-Rule" id="MF_00451"/>
    </source>
</evidence>
<organism evidence="16 17">
    <name type="scientific">Candidatus Harrisonbacteria bacterium CG10_big_fil_rev_8_21_14_0_10_42_17</name>
    <dbReference type="NCBI Taxonomy" id="1974584"/>
    <lineage>
        <taxon>Bacteria</taxon>
        <taxon>Candidatus Harrisoniibacteriota</taxon>
    </lineage>
</organism>
<dbReference type="HAMAP" id="MF_00451">
    <property type="entry name" value="NDP_kinase"/>
    <property type="match status" value="1"/>
</dbReference>
<dbReference type="CDD" id="cd04413">
    <property type="entry name" value="NDPk_I"/>
    <property type="match status" value="1"/>
</dbReference>
<evidence type="ECO:0000256" key="8">
    <source>
        <dbReference type="ARBA" id="ARBA00022777"/>
    </source>
</evidence>
<dbReference type="EC" id="2.7.4.6" evidence="3 12"/>
<evidence type="ECO:0000256" key="13">
    <source>
        <dbReference type="PROSITE-ProRule" id="PRU00706"/>
    </source>
</evidence>
<dbReference type="InterPro" id="IPR001564">
    <property type="entry name" value="Nucleoside_diP_kinase"/>
</dbReference>
<dbReference type="InterPro" id="IPR036850">
    <property type="entry name" value="NDK-like_dom_sf"/>
</dbReference>
<evidence type="ECO:0000259" key="15">
    <source>
        <dbReference type="SMART" id="SM00562"/>
    </source>
</evidence>
<feature type="active site" description="Pros-phosphohistidine intermediate" evidence="12 13">
    <location>
        <position position="120"/>
    </location>
</feature>
<dbReference type="FunFam" id="3.30.70.141:FF:000003">
    <property type="entry name" value="Nucleoside diphosphate kinase"/>
    <property type="match status" value="1"/>
</dbReference>
<evidence type="ECO:0000256" key="4">
    <source>
        <dbReference type="ARBA" id="ARBA00017632"/>
    </source>
</evidence>
<feature type="binding site" evidence="12 13">
    <location>
        <position position="107"/>
    </location>
    <ligand>
        <name>ATP</name>
        <dbReference type="ChEBI" id="CHEBI:30616"/>
    </ligand>
</feature>
<dbReference type="Proteomes" id="UP000228635">
    <property type="component" value="Unassembled WGS sequence"/>
</dbReference>
<dbReference type="GO" id="GO:0006183">
    <property type="term" value="P:GTP biosynthetic process"/>
    <property type="evidence" value="ECO:0007669"/>
    <property type="project" value="UniProtKB-UniRule"/>
</dbReference>
<comment type="function">
    <text evidence="12">Major role in the synthesis of nucleoside triphosphates other than ATP. The ATP gamma phosphate is transferred to the NDP beta phosphate via a ping-pong mechanism, using a phosphorylated active-site intermediate.</text>
</comment>
<keyword evidence="8 12" id="KW-0418">Kinase</keyword>
<dbReference type="GO" id="GO:0046872">
    <property type="term" value="F:metal ion binding"/>
    <property type="evidence" value="ECO:0007669"/>
    <property type="project" value="UniProtKB-KW"/>
</dbReference>
<dbReference type="NCBIfam" id="NF001908">
    <property type="entry name" value="PRK00668.1"/>
    <property type="match status" value="1"/>
</dbReference>
<evidence type="ECO:0000256" key="3">
    <source>
        <dbReference type="ARBA" id="ARBA00012966"/>
    </source>
</evidence>
<dbReference type="GO" id="GO:0006228">
    <property type="term" value="P:UTP biosynthetic process"/>
    <property type="evidence" value="ECO:0007669"/>
    <property type="project" value="UniProtKB-UniRule"/>
</dbReference>
<name>A0A2M6WIY4_9BACT</name>
<dbReference type="SMART" id="SM00562">
    <property type="entry name" value="NDK"/>
    <property type="match status" value="1"/>
</dbReference>
<dbReference type="EMBL" id="PFBA01000010">
    <property type="protein sequence ID" value="PIT92757.1"/>
    <property type="molecule type" value="Genomic_DNA"/>
</dbReference>
<gene>
    <name evidence="12" type="primary">ndk</name>
    <name evidence="16" type="ORF">COU08_00715</name>
</gene>
<evidence type="ECO:0000256" key="14">
    <source>
        <dbReference type="RuleBase" id="RU004011"/>
    </source>
</evidence>
<evidence type="ECO:0000256" key="9">
    <source>
        <dbReference type="ARBA" id="ARBA00022840"/>
    </source>
</evidence>
<dbReference type="GO" id="GO:0006241">
    <property type="term" value="P:CTP biosynthetic process"/>
    <property type="evidence" value="ECO:0007669"/>
    <property type="project" value="UniProtKB-UniRule"/>
</dbReference>
<reference evidence="17" key="1">
    <citation type="submission" date="2017-09" db="EMBL/GenBank/DDBJ databases">
        <title>Depth-based differentiation of microbial function through sediment-hosted aquifers and enrichment of novel symbionts in the deep terrestrial subsurface.</title>
        <authorList>
            <person name="Probst A.J."/>
            <person name="Ladd B."/>
            <person name="Jarett J.K."/>
            <person name="Geller-Mcgrath D.E."/>
            <person name="Sieber C.M.K."/>
            <person name="Emerson J.B."/>
            <person name="Anantharaman K."/>
            <person name="Thomas B.C."/>
            <person name="Malmstrom R."/>
            <person name="Stieglmeier M."/>
            <person name="Klingl A."/>
            <person name="Woyke T."/>
            <person name="Ryan C.M."/>
            <person name="Banfield J.F."/>
        </authorList>
    </citation>
    <scope>NUCLEOTIDE SEQUENCE [LARGE SCALE GENOMIC DNA]</scope>
</reference>
<evidence type="ECO:0000256" key="11">
    <source>
        <dbReference type="ARBA" id="ARBA00023080"/>
    </source>
</evidence>
<sequence length="159" mass="17934">MNHPKEEKTLILIKPDALQRNLFGEIVQRFERKGLKIIGIKMMHLNETILREHYKHHAEKPFFKSLAGYMSSSPIIAIALSGVRAVSAVRLIVGPTKGHAADAGSIRGDFSMSGQSNLVHASDPDENPEEEVKRFFNDDELFSYHKIDFDLIYGAELKD</sequence>
<evidence type="ECO:0000256" key="2">
    <source>
        <dbReference type="ARBA" id="ARBA00008142"/>
    </source>
</evidence>